<proteinExistence type="predicted"/>
<keyword evidence="2" id="KW-0176">Collagen</keyword>
<accession>A0A086MB29</accession>
<evidence type="ECO:0000313" key="3">
    <source>
        <dbReference type="Proteomes" id="UP000028834"/>
    </source>
</evidence>
<comment type="caution">
    <text evidence="2">The sequence shown here is derived from an EMBL/GenBank/DDBJ whole genome shotgun (WGS) entry which is preliminary data.</text>
</comment>
<dbReference type="AlphaFoldDB" id="A0A086MB29"/>
<feature type="compositionally biased region" description="Polar residues" evidence="1">
    <location>
        <begin position="31"/>
        <end position="46"/>
    </location>
</feature>
<protein>
    <submittedName>
        <fullName evidence="2">Putative collagen alpha-1(III) chain, related protein</fullName>
    </submittedName>
</protein>
<evidence type="ECO:0000313" key="2">
    <source>
        <dbReference type="EMBL" id="KFG66097.1"/>
    </source>
</evidence>
<dbReference type="Proteomes" id="UP000028834">
    <property type="component" value="Unassembled WGS sequence"/>
</dbReference>
<dbReference type="EMBL" id="AFYV02000108">
    <property type="protein sequence ID" value="KFG66097.1"/>
    <property type="molecule type" value="Genomic_DNA"/>
</dbReference>
<feature type="compositionally biased region" description="Low complexity" evidence="1">
    <location>
        <begin position="94"/>
        <end position="104"/>
    </location>
</feature>
<name>A0A086MB29_TOXGO</name>
<feature type="region of interest" description="Disordered" evidence="1">
    <location>
        <begin position="135"/>
        <end position="205"/>
    </location>
</feature>
<reference evidence="2 3" key="1">
    <citation type="submission" date="2014-05" db="EMBL/GenBank/DDBJ databases">
        <authorList>
            <person name="Sibley D."/>
            <person name="Venepally P."/>
            <person name="Karamycheva S."/>
            <person name="Hadjithomas M."/>
            <person name="Khan A."/>
            <person name="Brunk B."/>
            <person name="Roos D."/>
            <person name="Caler E."/>
            <person name="Lorenzi H."/>
        </authorList>
    </citation>
    <scope>NUCLEOTIDE SEQUENCE [LARGE SCALE GENOMIC DNA]</scope>
    <source>
        <strain evidence="2 3">RUB</strain>
    </source>
</reference>
<sequence length="247" mass="23906">AAAATLFQPGCYGAPGGGQLPPGAPRMPAQRNVTSPLTGGPQSLSKNEMLAPPLLPGRTAPGLVTLAPGQGSASPGAASSSPRLDLYDPRNPLSGPSFSPVPGVSAPGAHPGVVAGAHSSSYVVPEAGHQLLPGFAHPQGAAFSPSLSHDGAPSPAPGAPGSGRAAGQALWVPGGPAPQGSAFVPSAPGHHQQGRGHSIGRGNDMLAPQGFGSFIAAQGGRNGAQRFGVMGAGQPGAGAPGGGEFYM</sequence>
<feature type="region of interest" description="Disordered" evidence="1">
    <location>
        <begin position="1"/>
        <end position="104"/>
    </location>
</feature>
<organism evidence="2 3">
    <name type="scientific">Toxoplasma gondii RUB</name>
    <dbReference type="NCBI Taxonomy" id="935652"/>
    <lineage>
        <taxon>Eukaryota</taxon>
        <taxon>Sar</taxon>
        <taxon>Alveolata</taxon>
        <taxon>Apicomplexa</taxon>
        <taxon>Conoidasida</taxon>
        <taxon>Coccidia</taxon>
        <taxon>Eucoccidiorida</taxon>
        <taxon>Eimeriorina</taxon>
        <taxon>Sarcocystidae</taxon>
        <taxon>Toxoplasma</taxon>
    </lineage>
</organism>
<evidence type="ECO:0000256" key="1">
    <source>
        <dbReference type="SAM" id="MobiDB-lite"/>
    </source>
</evidence>
<dbReference type="VEuPathDB" id="ToxoDB:TGRUB_313270B"/>
<feature type="non-terminal residue" evidence="2">
    <location>
        <position position="1"/>
    </location>
</feature>
<gene>
    <name evidence="2" type="ORF">TGRUB_313270B</name>
</gene>
<feature type="compositionally biased region" description="Low complexity" evidence="1">
    <location>
        <begin position="67"/>
        <end position="82"/>
    </location>
</feature>